<dbReference type="CDD" id="cd01949">
    <property type="entry name" value="GGDEF"/>
    <property type="match status" value="1"/>
</dbReference>
<dbReference type="InterPro" id="IPR029787">
    <property type="entry name" value="Nucleotide_cyclase"/>
</dbReference>
<feature type="domain" description="PAS" evidence="3">
    <location>
        <begin position="10"/>
        <end position="74"/>
    </location>
</feature>
<accession>A0ABR6X3A1</accession>
<evidence type="ECO:0000259" key="3">
    <source>
        <dbReference type="PROSITE" id="PS50112"/>
    </source>
</evidence>
<dbReference type="InterPro" id="IPR000014">
    <property type="entry name" value="PAS"/>
</dbReference>
<dbReference type="SUPFAM" id="SSF55785">
    <property type="entry name" value="PYP-like sensor domain (PAS domain)"/>
    <property type="match status" value="1"/>
</dbReference>
<reference evidence="5 6" key="1">
    <citation type="submission" date="2020-08" db="EMBL/GenBank/DDBJ databases">
        <title>Novel species isolated from subtropical streams in China.</title>
        <authorList>
            <person name="Lu H."/>
        </authorList>
    </citation>
    <scope>NUCLEOTIDE SEQUENCE [LARGE SCALE GENOMIC DNA]</scope>
    <source>
        <strain evidence="5 6">KACC 16656</strain>
    </source>
</reference>
<dbReference type="SUPFAM" id="SSF55073">
    <property type="entry name" value="Nucleotide cyclase"/>
    <property type="match status" value="1"/>
</dbReference>
<dbReference type="PROSITE" id="PS50887">
    <property type="entry name" value="GGDEF"/>
    <property type="match status" value="1"/>
</dbReference>
<dbReference type="EMBL" id="JACOFW010000007">
    <property type="protein sequence ID" value="MBC3807412.1"/>
    <property type="molecule type" value="Genomic_DNA"/>
</dbReference>
<name>A0ABR6X3A1_9BURK</name>
<dbReference type="InterPro" id="IPR050469">
    <property type="entry name" value="Diguanylate_Cyclase"/>
</dbReference>
<protein>
    <recommendedName>
        <fullName evidence="1">diguanylate cyclase</fullName>
        <ecNumber evidence="1">2.7.7.65</ecNumber>
    </recommendedName>
</protein>
<evidence type="ECO:0000256" key="1">
    <source>
        <dbReference type="ARBA" id="ARBA00012528"/>
    </source>
</evidence>
<evidence type="ECO:0000259" key="4">
    <source>
        <dbReference type="PROSITE" id="PS50887"/>
    </source>
</evidence>
<dbReference type="InterPro" id="IPR000160">
    <property type="entry name" value="GGDEF_dom"/>
</dbReference>
<dbReference type="RefSeq" id="WP_186922496.1">
    <property type="nucleotide sequence ID" value="NZ_JACOFW010000007.1"/>
</dbReference>
<feature type="domain" description="GGDEF" evidence="4">
    <location>
        <begin position="179"/>
        <end position="316"/>
    </location>
</feature>
<dbReference type="Proteomes" id="UP000648257">
    <property type="component" value="Unassembled WGS sequence"/>
</dbReference>
<comment type="caution">
    <text evidence="5">The sequence shown here is derived from an EMBL/GenBank/DDBJ whole genome shotgun (WGS) entry which is preliminary data.</text>
</comment>
<dbReference type="PANTHER" id="PTHR45138:SF9">
    <property type="entry name" value="DIGUANYLATE CYCLASE DGCM-RELATED"/>
    <property type="match status" value="1"/>
</dbReference>
<organism evidence="5 6">
    <name type="scientific">Undibacterium seohonense</name>
    <dbReference type="NCBI Taxonomy" id="1344950"/>
    <lineage>
        <taxon>Bacteria</taxon>
        <taxon>Pseudomonadati</taxon>
        <taxon>Pseudomonadota</taxon>
        <taxon>Betaproteobacteria</taxon>
        <taxon>Burkholderiales</taxon>
        <taxon>Oxalobacteraceae</taxon>
        <taxon>Undibacterium</taxon>
    </lineage>
</organism>
<dbReference type="Gene3D" id="3.30.450.20">
    <property type="entry name" value="PAS domain"/>
    <property type="match status" value="1"/>
</dbReference>
<dbReference type="EC" id="2.7.7.65" evidence="1"/>
<comment type="catalytic activity">
    <reaction evidence="2">
        <text>2 GTP = 3',3'-c-di-GMP + 2 diphosphate</text>
        <dbReference type="Rhea" id="RHEA:24898"/>
        <dbReference type="ChEBI" id="CHEBI:33019"/>
        <dbReference type="ChEBI" id="CHEBI:37565"/>
        <dbReference type="ChEBI" id="CHEBI:58805"/>
        <dbReference type="EC" id="2.7.7.65"/>
    </reaction>
</comment>
<keyword evidence="6" id="KW-1185">Reference proteome</keyword>
<dbReference type="SMART" id="SM00091">
    <property type="entry name" value="PAS"/>
    <property type="match status" value="1"/>
</dbReference>
<dbReference type="CDD" id="cd00130">
    <property type="entry name" value="PAS"/>
    <property type="match status" value="1"/>
</dbReference>
<dbReference type="InterPro" id="IPR035965">
    <property type="entry name" value="PAS-like_dom_sf"/>
</dbReference>
<evidence type="ECO:0000256" key="2">
    <source>
        <dbReference type="ARBA" id="ARBA00034247"/>
    </source>
</evidence>
<dbReference type="Pfam" id="PF00989">
    <property type="entry name" value="PAS"/>
    <property type="match status" value="1"/>
</dbReference>
<dbReference type="InterPro" id="IPR043128">
    <property type="entry name" value="Rev_trsase/Diguanyl_cyclase"/>
</dbReference>
<dbReference type="Pfam" id="PF00990">
    <property type="entry name" value="GGDEF"/>
    <property type="match status" value="1"/>
</dbReference>
<evidence type="ECO:0000313" key="6">
    <source>
        <dbReference type="Proteomes" id="UP000648257"/>
    </source>
</evidence>
<dbReference type="Gene3D" id="3.30.70.270">
    <property type="match status" value="1"/>
</dbReference>
<dbReference type="NCBIfam" id="TIGR00254">
    <property type="entry name" value="GGDEF"/>
    <property type="match status" value="1"/>
</dbReference>
<dbReference type="PROSITE" id="PS50112">
    <property type="entry name" value="PAS"/>
    <property type="match status" value="1"/>
</dbReference>
<dbReference type="PANTHER" id="PTHR45138">
    <property type="entry name" value="REGULATORY COMPONENTS OF SENSORY TRANSDUCTION SYSTEM"/>
    <property type="match status" value="1"/>
</dbReference>
<dbReference type="InterPro" id="IPR013767">
    <property type="entry name" value="PAS_fold"/>
</dbReference>
<evidence type="ECO:0000313" key="5">
    <source>
        <dbReference type="EMBL" id="MBC3807412.1"/>
    </source>
</evidence>
<dbReference type="SMART" id="SM00267">
    <property type="entry name" value="GGDEF"/>
    <property type="match status" value="1"/>
</dbReference>
<gene>
    <name evidence="5" type="ORF">H8K52_08660</name>
</gene>
<sequence length="330" mass="36815">MSSAPLYQDKILDTINLGLIVVDAQEQILMWNAWLEKHTGIAAEQAINQKIAEVFSTAPSAAFLSALRNTLSYGLPAVLSNALHRSPLALYAPDENLSNPVAIHQSITITPLDLEDSNRCCLIQISDSSTSIRREKMLRSHSEVLKKDATTDSLTGLYNRRFFDEHYKISLGQAIRQKHPLSIFMVDIDYFKQYNDYYGHPAGDKILIQVASALKSQISRSSDMLARYGGEEFVLILPNMAEDNAMQFAEKLIASIRHLSLAHLKSKSEKFISISIGISTYDPNKHREASALVDAADTALYKAKQQGRNQACFLALETLLSHRLQIQHLG</sequence>
<proteinExistence type="predicted"/>